<keyword evidence="5" id="KW-0378">Hydrolase</keyword>
<evidence type="ECO:0000256" key="2">
    <source>
        <dbReference type="ARBA" id="ARBA00007186"/>
    </source>
</evidence>
<comment type="catalytic activity">
    <reaction evidence="1">
        <text>Hydrolysis of terminal non-reducing alpha-L-arabinofuranoside residues in alpha-L-arabinosides.</text>
        <dbReference type="EC" id="3.2.1.55"/>
    </reaction>
</comment>
<evidence type="ECO:0000313" key="10">
    <source>
        <dbReference type="Proteomes" id="UP001155483"/>
    </source>
</evidence>
<organism evidence="9 10">
    <name type="scientific">Paraflavisolibacter caeni</name>
    <dbReference type="NCBI Taxonomy" id="2982496"/>
    <lineage>
        <taxon>Bacteria</taxon>
        <taxon>Pseudomonadati</taxon>
        <taxon>Bacteroidota</taxon>
        <taxon>Chitinophagia</taxon>
        <taxon>Chitinophagales</taxon>
        <taxon>Chitinophagaceae</taxon>
        <taxon>Paraflavisolibacter</taxon>
    </lineage>
</organism>
<dbReference type="InterPro" id="IPR003305">
    <property type="entry name" value="CenC_carb-bd"/>
</dbReference>
<keyword evidence="10" id="KW-1185">Reference proteome</keyword>
<evidence type="ECO:0000256" key="4">
    <source>
        <dbReference type="ARBA" id="ARBA00022729"/>
    </source>
</evidence>
<dbReference type="SMART" id="SM00813">
    <property type="entry name" value="Alpha-L-AF_C"/>
    <property type="match status" value="1"/>
</dbReference>
<dbReference type="EC" id="3.2.1.55" evidence="3"/>
<dbReference type="InterPro" id="IPR010720">
    <property type="entry name" value="Alpha-L-AF_C"/>
</dbReference>
<gene>
    <name evidence="9" type="ORF">OCK74_18990</name>
</gene>
<dbReference type="InterPro" id="IPR008979">
    <property type="entry name" value="Galactose-bd-like_sf"/>
</dbReference>
<dbReference type="SUPFAM" id="SSF51011">
    <property type="entry name" value="Glycosyl hydrolase domain"/>
    <property type="match status" value="1"/>
</dbReference>
<protein>
    <recommendedName>
        <fullName evidence="3">non-reducing end alpha-L-arabinofuranosidase</fullName>
        <ecNumber evidence="3">3.2.1.55</ecNumber>
    </recommendedName>
</protein>
<dbReference type="Pfam" id="PF02018">
    <property type="entry name" value="CBM_4_9"/>
    <property type="match status" value="1"/>
</dbReference>
<dbReference type="InterPro" id="IPR055235">
    <property type="entry name" value="ASD1_cat"/>
</dbReference>
<dbReference type="RefSeq" id="WP_279298654.1">
    <property type="nucleotide sequence ID" value="NZ_JAOTIF010000018.1"/>
</dbReference>
<dbReference type="Gene3D" id="2.60.40.1180">
    <property type="entry name" value="Golgi alpha-mannosidase II"/>
    <property type="match status" value="1"/>
</dbReference>
<feature type="domain" description="Alpha-L-arabinofuranosidase C-terminal" evidence="8">
    <location>
        <begin position="460"/>
        <end position="648"/>
    </location>
</feature>
<keyword evidence="6" id="KW-0325">Glycoprotein</keyword>
<dbReference type="SUPFAM" id="SSF51445">
    <property type="entry name" value="(Trans)glycosidases"/>
    <property type="match status" value="1"/>
</dbReference>
<dbReference type="InterPro" id="IPR051563">
    <property type="entry name" value="Glycosyl_Hydrolase_51"/>
</dbReference>
<keyword evidence="4 7" id="KW-0732">Signal</keyword>
<comment type="similarity">
    <text evidence="2">Belongs to the glycosyl hydrolase 51 family.</text>
</comment>
<dbReference type="SUPFAM" id="SSF49785">
    <property type="entry name" value="Galactose-binding domain-like"/>
    <property type="match status" value="1"/>
</dbReference>
<evidence type="ECO:0000256" key="7">
    <source>
        <dbReference type="SAM" id="SignalP"/>
    </source>
</evidence>
<feature type="chain" id="PRO_5040793389" description="non-reducing end alpha-L-arabinofuranosidase" evidence="7">
    <location>
        <begin position="26"/>
        <end position="657"/>
    </location>
</feature>
<dbReference type="Gene3D" id="2.60.120.260">
    <property type="entry name" value="Galactose-binding domain-like"/>
    <property type="match status" value="1"/>
</dbReference>
<name>A0A9X2XYN4_9BACT</name>
<evidence type="ECO:0000256" key="1">
    <source>
        <dbReference type="ARBA" id="ARBA00001462"/>
    </source>
</evidence>
<dbReference type="Pfam" id="PF06964">
    <property type="entry name" value="Alpha-L-AF_C"/>
    <property type="match status" value="1"/>
</dbReference>
<evidence type="ECO:0000256" key="3">
    <source>
        <dbReference type="ARBA" id="ARBA00012670"/>
    </source>
</evidence>
<dbReference type="InterPro" id="IPR013780">
    <property type="entry name" value="Glyco_hydro_b"/>
</dbReference>
<reference evidence="9" key="2">
    <citation type="submission" date="2023-04" db="EMBL/GenBank/DDBJ databases">
        <title>Paracnuella aquatica gen. nov., sp. nov., a member of the family Chitinophagaceae isolated from a hot spring.</title>
        <authorList>
            <person name="Wang C."/>
        </authorList>
    </citation>
    <scope>NUCLEOTIDE SEQUENCE</scope>
    <source>
        <strain evidence="9">LB-8</strain>
    </source>
</reference>
<dbReference type="AlphaFoldDB" id="A0A9X2XYN4"/>
<dbReference type="GO" id="GO:0046373">
    <property type="term" value="P:L-arabinose metabolic process"/>
    <property type="evidence" value="ECO:0007669"/>
    <property type="project" value="InterPro"/>
</dbReference>
<evidence type="ECO:0000256" key="5">
    <source>
        <dbReference type="ARBA" id="ARBA00022801"/>
    </source>
</evidence>
<dbReference type="InterPro" id="IPR017853">
    <property type="entry name" value="GH"/>
</dbReference>
<dbReference type="Pfam" id="PF22848">
    <property type="entry name" value="ASD1_dom"/>
    <property type="match status" value="1"/>
</dbReference>
<comment type="caution">
    <text evidence="9">The sequence shown here is derived from an EMBL/GenBank/DDBJ whole genome shotgun (WGS) entry which is preliminary data.</text>
</comment>
<evidence type="ECO:0000313" key="9">
    <source>
        <dbReference type="EMBL" id="MCU7551215.1"/>
    </source>
</evidence>
<dbReference type="Gene3D" id="3.20.20.80">
    <property type="entry name" value="Glycosidases"/>
    <property type="match status" value="1"/>
</dbReference>
<feature type="signal peptide" evidence="7">
    <location>
        <begin position="1"/>
        <end position="25"/>
    </location>
</feature>
<dbReference type="PANTHER" id="PTHR31776:SF0">
    <property type="entry name" value="ALPHA-L-ARABINOFURANOSIDASE 1"/>
    <property type="match status" value="1"/>
</dbReference>
<reference evidence="9" key="1">
    <citation type="submission" date="2022-09" db="EMBL/GenBank/DDBJ databases">
        <authorList>
            <person name="Yuan C."/>
            <person name="Ke Z."/>
        </authorList>
    </citation>
    <scope>NUCLEOTIDE SEQUENCE</scope>
    <source>
        <strain evidence="9">LB-8</strain>
    </source>
</reference>
<evidence type="ECO:0000259" key="8">
    <source>
        <dbReference type="SMART" id="SM00813"/>
    </source>
</evidence>
<dbReference type="Proteomes" id="UP001155483">
    <property type="component" value="Unassembled WGS sequence"/>
</dbReference>
<sequence length="657" mass="73650">MKNRNSKICTSLFVLCLIMHFAALAQKKLTVLANKPVAPVAPTMWGVFFEDINFGADGGLYAELVKNRSFEFLNPMMGWKELKQNGKGKTLIINRGNEKPANPRFARITVDSAQYGLSNEGFRGMGIQKGKQYNFSILAKKGDGNINVMIELVNATGKKIGSTSLSNFSGEWTKQTASFTTTDTAVKGRLNVLFEGNGFIDVDMISLFPQETWKNRPNGLRADLVQMLADLKPGFIRFPGGCIVEGRELQNRYQWKTTVGPIEDRMSIMNRWNVEFRAPRNAPDYFQSFGIGFYEYFQLAEDIGAEPLPILNCGMACQYNTGEVAQMDQLDPYVQDALDLIEFANGAVTTKWGKVRADMGHPAPFNLKYLGIGNEQWDEQYIERYKEFEKNLQQKHPEIVLVGSAGPSPNGPRFDYAWKEFKGSKAGLIDEHYYQSPEWFFKNATRYDNYDRKGPKVFAGEYAAHGKDDTVTESKNTWFSALAEAAFMTGLERNADVVKMASYAPLFAHVEAWQWRPDLIWFDNLRTVGTPNYYVQKLFANNKGTHVIQVLQDGKVLAGKDSIYASAVLDKTSGEVIIKLVNAATAPTSYEISLAGVKLNKNRATIEVLTSPDAYAYNTLDQQKNIYPVQKTMGIKGNNINVSLPPMSLNVIKVSIR</sequence>
<dbReference type="EMBL" id="JAOTIF010000018">
    <property type="protein sequence ID" value="MCU7551215.1"/>
    <property type="molecule type" value="Genomic_DNA"/>
</dbReference>
<accession>A0A9X2XYN4</accession>
<proteinExistence type="inferred from homology"/>
<evidence type="ECO:0000256" key="6">
    <source>
        <dbReference type="ARBA" id="ARBA00023180"/>
    </source>
</evidence>
<dbReference type="GO" id="GO:0046556">
    <property type="term" value="F:alpha-L-arabinofuranosidase activity"/>
    <property type="evidence" value="ECO:0007669"/>
    <property type="project" value="UniProtKB-EC"/>
</dbReference>
<dbReference type="PANTHER" id="PTHR31776">
    <property type="entry name" value="ALPHA-L-ARABINOFURANOSIDASE 1"/>
    <property type="match status" value="1"/>
</dbReference>